<accession>A0ABQ2AXJ1</accession>
<dbReference type="CDD" id="cd06267">
    <property type="entry name" value="PBP1_LacI_sugar_binding-like"/>
    <property type="match status" value="1"/>
</dbReference>
<evidence type="ECO:0000256" key="2">
    <source>
        <dbReference type="ARBA" id="ARBA00023125"/>
    </source>
</evidence>
<dbReference type="CDD" id="cd01392">
    <property type="entry name" value="HTH_LacI"/>
    <property type="match status" value="1"/>
</dbReference>
<dbReference type="Proteomes" id="UP000643279">
    <property type="component" value="Unassembled WGS sequence"/>
</dbReference>
<sequence length="350" mass="36823">MTEIAVQPPRTPVTRKDVARYAGVSTAVVSYVVNSGPKNVAPATAARVLDAIRILGYRPNAAARALKLGSTEMLGLVLPDNSNPFFAEFAREIEIAAGNHGYALLLANSNGNVSEEHRHLRNLASRQVDGVILASNSMNEPVTRNILTSDLPTVLLNQAVPVPGMASVGADFRAGAADAVRHLIGHGHTEIALLMGAGTSTITDERELGWLDALAEAGLPEGPIARAPFTREGGYRGGQRLVRGAHRPTAVFCSSDLQAIGLLRALHEAGLSIPEDVAVVSFDGSAESMYSWPALTTVRQPLADMAAAAVNAVLPAGGKTPLTHEVFPTELIIRRSCGCDSLPTTPQRNA</sequence>
<dbReference type="Pfam" id="PF13377">
    <property type="entry name" value="Peripla_BP_3"/>
    <property type="match status" value="1"/>
</dbReference>
<dbReference type="InterPro" id="IPR000843">
    <property type="entry name" value="HTH_LacI"/>
</dbReference>
<dbReference type="SMART" id="SM00354">
    <property type="entry name" value="HTH_LACI"/>
    <property type="match status" value="1"/>
</dbReference>
<dbReference type="Gene3D" id="1.10.260.40">
    <property type="entry name" value="lambda repressor-like DNA-binding domains"/>
    <property type="match status" value="1"/>
</dbReference>
<dbReference type="InterPro" id="IPR046335">
    <property type="entry name" value="LacI/GalR-like_sensor"/>
</dbReference>
<gene>
    <name evidence="5" type="ORF">GCM10007170_40300</name>
</gene>
<evidence type="ECO:0000256" key="1">
    <source>
        <dbReference type="ARBA" id="ARBA00023015"/>
    </source>
</evidence>
<evidence type="ECO:0000259" key="4">
    <source>
        <dbReference type="PROSITE" id="PS50932"/>
    </source>
</evidence>
<keyword evidence="3" id="KW-0804">Transcription</keyword>
<dbReference type="SUPFAM" id="SSF47413">
    <property type="entry name" value="lambda repressor-like DNA-binding domains"/>
    <property type="match status" value="1"/>
</dbReference>
<protein>
    <submittedName>
        <fullName evidence="5">LacI family transcriptional regulator</fullName>
    </submittedName>
</protein>
<dbReference type="PANTHER" id="PTHR30146:SF109">
    <property type="entry name" value="HTH-TYPE TRANSCRIPTIONAL REGULATOR GALS"/>
    <property type="match status" value="1"/>
</dbReference>
<evidence type="ECO:0000313" key="6">
    <source>
        <dbReference type="Proteomes" id="UP000643279"/>
    </source>
</evidence>
<dbReference type="PANTHER" id="PTHR30146">
    <property type="entry name" value="LACI-RELATED TRANSCRIPTIONAL REPRESSOR"/>
    <property type="match status" value="1"/>
</dbReference>
<keyword evidence="6" id="KW-1185">Reference proteome</keyword>
<name>A0ABQ2AXJ1_9MICC</name>
<dbReference type="SUPFAM" id="SSF53822">
    <property type="entry name" value="Periplasmic binding protein-like I"/>
    <property type="match status" value="1"/>
</dbReference>
<dbReference type="EMBL" id="BMFW01000033">
    <property type="protein sequence ID" value="GGI01263.1"/>
    <property type="molecule type" value="Genomic_DNA"/>
</dbReference>
<dbReference type="Pfam" id="PF00356">
    <property type="entry name" value="LacI"/>
    <property type="match status" value="1"/>
</dbReference>
<keyword evidence="1" id="KW-0805">Transcription regulation</keyword>
<dbReference type="InterPro" id="IPR010982">
    <property type="entry name" value="Lambda_DNA-bd_dom_sf"/>
</dbReference>
<reference evidence="6" key="1">
    <citation type="journal article" date="2019" name="Int. J. Syst. Evol. Microbiol.">
        <title>The Global Catalogue of Microorganisms (GCM) 10K type strain sequencing project: providing services to taxonomists for standard genome sequencing and annotation.</title>
        <authorList>
            <consortium name="The Broad Institute Genomics Platform"/>
            <consortium name="The Broad Institute Genome Sequencing Center for Infectious Disease"/>
            <person name="Wu L."/>
            <person name="Ma J."/>
        </authorList>
    </citation>
    <scope>NUCLEOTIDE SEQUENCE [LARGE SCALE GENOMIC DNA]</scope>
    <source>
        <strain evidence="6">CGMCC 1.12778</strain>
    </source>
</reference>
<organism evidence="5 6">
    <name type="scientific">Arthrobacter liuii</name>
    <dbReference type="NCBI Taxonomy" id="1476996"/>
    <lineage>
        <taxon>Bacteria</taxon>
        <taxon>Bacillati</taxon>
        <taxon>Actinomycetota</taxon>
        <taxon>Actinomycetes</taxon>
        <taxon>Micrococcales</taxon>
        <taxon>Micrococcaceae</taxon>
        <taxon>Arthrobacter</taxon>
    </lineage>
</organism>
<keyword evidence="2" id="KW-0238">DNA-binding</keyword>
<evidence type="ECO:0000313" key="5">
    <source>
        <dbReference type="EMBL" id="GGI01263.1"/>
    </source>
</evidence>
<dbReference type="PROSITE" id="PS50932">
    <property type="entry name" value="HTH_LACI_2"/>
    <property type="match status" value="1"/>
</dbReference>
<dbReference type="Gene3D" id="3.40.50.2300">
    <property type="match status" value="2"/>
</dbReference>
<proteinExistence type="predicted"/>
<comment type="caution">
    <text evidence="5">The sequence shown here is derived from an EMBL/GenBank/DDBJ whole genome shotgun (WGS) entry which is preliminary data.</text>
</comment>
<evidence type="ECO:0000256" key="3">
    <source>
        <dbReference type="ARBA" id="ARBA00023163"/>
    </source>
</evidence>
<dbReference type="InterPro" id="IPR028082">
    <property type="entry name" value="Peripla_BP_I"/>
</dbReference>
<feature type="domain" description="HTH lacI-type" evidence="4">
    <location>
        <begin position="13"/>
        <end position="68"/>
    </location>
</feature>
<dbReference type="RefSeq" id="WP_188573310.1">
    <property type="nucleotide sequence ID" value="NZ_BMFW01000033.1"/>
</dbReference>